<dbReference type="Pfam" id="PF00891">
    <property type="entry name" value="Methyltransf_2"/>
    <property type="match status" value="1"/>
</dbReference>
<evidence type="ECO:0000259" key="6">
    <source>
        <dbReference type="Pfam" id="PF08100"/>
    </source>
</evidence>
<keyword evidence="3" id="KW-0949">S-adenosyl-L-methionine</keyword>
<protein>
    <submittedName>
        <fullName evidence="7">Methyltransferase domain-containing protein</fullName>
    </submittedName>
</protein>
<evidence type="ECO:0000256" key="3">
    <source>
        <dbReference type="ARBA" id="ARBA00022691"/>
    </source>
</evidence>
<evidence type="ECO:0000256" key="1">
    <source>
        <dbReference type="ARBA" id="ARBA00022603"/>
    </source>
</evidence>
<dbReference type="PANTHER" id="PTHR43712">
    <property type="entry name" value="PUTATIVE (AFU_ORTHOLOGUE AFUA_4G14580)-RELATED"/>
    <property type="match status" value="1"/>
</dbReference>
<dbReference type="Gene3D" id="3.40.50.150">
    <property type="entry name" value="Vaccinia Virus protein VP39"/>
    <property type="match status" value="1"/>
</dbReference>
<dbReference type="InterPro" id="IPR029063">
    <property type="entry name" value="SAM-dependent_MTases_sf"/>
</dbReference>
<keyword evidence="1 7" id="KW-0489">Methyltransferase</keyword>
<reference evidence="7 8" key="1">
    <citation type="submission" date="2019-06" db="EMBL/GenBank/DDBJ databases">
        <title>New taxonomy in bacterial strain CC-CFT640, isolated from vineyard.</title>
        <authorList>
            <person name="Lin S.-Y."/>
            <person name="Tsai C.-F."/>
            <person name="Young C.-C."/>
        </authorList>
    </citation>
    <scope>NUCLEOTIDE SEQUENCE [LARGE SCALE GENOMIC DNA]</scope>
    <source>
        <strain evidence="7 8">CC-CFT640</strain>
    </source>
</reference>
<dbReference type="InterPro" id="IPR036388">
    <property type="entry name" value="WH-like_DNA-bd_sf"/>
</dbReference>
<dbReference type="CDD" id="cd02440">
    <property type="entry name" value="AdoMet_MTases"/>
    <property type="match status" value="1"/>
</dbReference>
<evidence type="ECO:0000259" key="5">
    <source>
        <dbReference type="Pfam" id="PF00891"/>
    </source>
</evidence>
<organism evidence="7 8">
    <name type="scientific">Vineibacter terrae</name>
    <dbReference type="NCBI Taxonomy" id="2586908"/>
    <lineage>
        <taxon>Bacteria</taxon>
        <taxon>Pseudomonadati</taxon>
        <taxon>Pseudomonadota</taxon>
        <taxon>Alphaproteobacteria</taxon>
        <taxon>Hyphomicrobiales</taxon>
        <taxon>Vineibacter</taxon>
    </lineage>
</organism>
<evidence type="ECO:0000256" key="2">
    <source>
        <dbReference type="ARBA" id="ARBA00022679"/>
    </source>
</evidence>
<dbReference type="PIRSF" id="PIRSF005739">
    <property type="entry name" value="O-mtase"/>
    <property type="match status" value="1"/>
</dbReference>
<comment type="caution">
    <text evidence="7">The sequence shown here is derived from an EMBL/GenBank/DDBJ whole genome shotgun (WGS) entry which is preliminary data.</text>
</comment>
<dbReference type="PROSITE" id="PS51683">
    <property type="entry name" value="SAM_OMT_II"/>
    <property type="match status" value="1"/>
</dbReference>
<proteinExistence type="predicted"/>
<evidence type="ECO:0000256" key="4">
    <source>
        <dbReference type="SAM" id="MobiDB-lite"/>
    </source>
</evidence>
<keyword evidence="2 7" id="KW-0808">Transferase</keyword>
<dbReference type="InterPro" id="IPR036390">
    <property type="entry name" value="WH_DNA-bd_sf"/>
</dbReference>
<dbReference type="GO" id="GO:0046983">
    <property type="term" value="F:protein dimerization activity"/>
    <property type="evidence" value="ECO:0007669"/>
    <property type="project" value="InterPro"/>
</dbReference>
<dbReference type="Proteomes" id="UP000321638">
    <property type="component" value="Unassembled WGS sequence"/>
</dbReference>
<dbReference type="Gene3D" id="1.10.10.10">
    <property type="entry name" value="Winged helix-like DNA-binding domain superfamily/Winged helix DNA-binding domain"/>
    <property type="match status" value="1"/>
</dbReference>
<keyword evidence="8" id="KW-1185">Reference proteome</keyword>
<dbReference type="SUPFAM" id="SSF53335">
    <property type="entry name" value="S-adenosyl-L-methionine-dependent methyltransferases"/>
    <property type="match status" value="1"/>
</dbReference>
<dbReference type="GO" id="GO:0032259">
    <property type="term" value="P:methylation"/>
    <property type="evidence" value="ECO:0007669"/>
    <property type="project" value="UniProtKB-KW"/>
</dbReference>
<evidence type="ECO:0000313" key="8">
    <source>
        <dbReference type="Proteomes" id="UP000321638"/>
    </source>
</evidence>
<sequence>MAASAPRTPPSGLPRRPGLSDSRSTCDEGPTMTQADRLDTTRLQALALAYQQSAALMAAVELDVFTAISRGATTIPAVAKAIAVTPRNAERLMTALTAMTLLAKTGDTYANAPDVERFLVKGSPRYAGPWITFTKPRWDRWGKLSEALKATAEKVLGDYEGFTVEDARRYHAATNSIGMGAGRRFCRQVDLSSRRKLLDLGGGSGAYSIVAAQTWPRLEAIVLDLPPVVVVAREYIAQHGVGDRVSAMAGDFTKSDFPAGVDVVVMASNLPQYSPDLIQLVVSKAFAALVPGGEMHLVGEMLNDDRSGPLNPALWGLNEAVFGSTGVAHSEADVRRYFATAGFVGVTVNEFIPGILSRVTGRKP</sequence>
<dbReference type="PANTHER" id="PTHR43712:SF2">
    <property type="entry name" value="O-METHYLTRANSFERASE CICE"/>
    <property type="match status" value="1"/>
</dbReference>
<name>A0A5C8PN47_9HYPH</name>
<accession>A0A5C8PN47</accession>
<dbReference type="AlphaFoldDB" id="A0A5C8PN47"/>
<gene>
    <name evidence="7" type="ORF">FHP25_13230</name>
</gene>
<dbReference type="GO" id="GO:0008171">
    <property type="term" value="F:O-methyltransferase activity"/>
    <property type="evidence" value="ECO:0007669"/>
    <property type="project" value="InterPro"/>
</dbReference>
<feature type="domain" description="O-methyltransferase dimerisation" evidence="6">
    <location>
        <begin position="46"/>
        <end position="119"/>
    </location>
</feature>
<feature type="domain" description="O-methyltransferase C-terminal" evidence="5">
    <location>
        <begin position="172"/>
        <end position="343"/>
    </location>
</feature>
<dbReference type="OrthoDB" id="9766840at2"/>
<dbReference type="SUPFAM" id="SSF46785">
    <property type="entry name" value="Winged helix' DNA-binding domain"/>
    <property type="match status" value="1"/>
</dbReference>
<dbReference type="InterPro" id="IPR012967">
    <property type="entry name" value="COMT_dimerisation"/>
</dbReference>
<dbReference type="EMBL" id="VDUZ01000013">
    <property type="protein sequence ID" value="TXL75613.1"/>
    <property type="molecule type" value="Genomic_DNA"/>
</dbReference>
<dbReference type="Pfam" id="PF08100">
    <property type="entry name" value="Dimerisation"/>
    <property type="match status" value="1"/>
</dbReference>
<feature type="region of interest" description="Disordered" evidence="4">
    <location>
        <begin position="1"/>
        <end position="33"/>
    </location>
</feature>
<dbReference type="InterPro" id="IPR016461">
    <property type="entry name" value="COMT-like"/>
</dbReference>
<dbReference type="InterPro" id="IPR001077">
    <property type="entry name" value="COMT_C"/>
</dbReference>
<evidence type="ECO:0000313" key="7">
    <source>
        <dbReference type="EMBL" id="TXL75613.1"/>
    </source>
</evidence>